<name>A0A1L8SLY0_9ENTE</name>
<dbReference type="Proteomes" id="UP000183700">
    <property type="component" value="Unassembled WGS sequence"/>
</dbReference>
<keyword evidence="5" id="KW-0808">Transferase</keyword>
<dbReference type="GO" id="GO:0009401">
    <property type="term" value="P:phosphoenolpyruvate-dependent sugar phosphotransferase system"/>
    <property type="evidence" value="ECO:0007669"/>
    <property type="project" value="UniProtKB-KW"/>
</dbReference>
<evidence type="ECO:0000256" key="9">
    <source>
        <dbReference type="ARBA" id="ARBA00041175"/>
    </source>
</evidence>
<dbReference type="OrthoDB" id="369398at2"/>
<dbReference type="Gene3D" id="3.40.930.10">
    <property type="entry name" value="Mannitol-specific EII, Chain A"/>
    <property type="match status" value="1"/>
</dbReference>
<reference evidence="12 13" key="1">
    <citation type="submission" date="2014-12" db="EMBL/GenBank/DDBJ databases">
        <title>Draft genome sequences of 29 type strains of Enterococci.</title>
        <authorList>
            <person name="Zhong Z."/>
            <person name="Sun Z."/>
            <person name="Liu W."/>
            <person name="Zhang W."/>
            <person name="Zhang H."/>
        </authorList>
    </citation>
    <scope>NUCLEOTIDE SEQUENCE [LARGE SCALE GENOMIC DNA]</scope>
    <source>
        <strain evidence="12 13">DSM 22802</strain>
    </source>
</reference>
<evidence type="ECO:0000259" key="11">
    <source>
        <dbReference type="PROSITE" id="PS51094"/>
    </source>
</evidence>
<evidence type="ECO:0000256" key="3">
    <source>
        <dbReference type="ARBA" id="ARBA00022490"/>
    </source>
</evidence>
<evidence type="ECO:0000256" key="7">
    <source>
        <dbReference type="ARBA" id="ARBA00022777"/>
    </source>
</evidence>
<sequence>MLSKVIKEDYIQLDVEANDFPDAISQALYPLVGDDAVTQEYVDAIIKIYQETGPYIVITKNIALPHAPVTEGAKKVAIGFTRLKSAIVSGHECNDPVKYLFPLSAKDSQSHIELLSELADLLGDPLFIEFLEKVSSKEEFINYLKEYEGAQKK</sequence>
<organism evidence="12 13">
    <name type="scientific">Enterococcus devriesei</name>
    <dbReference type="NCBI Taxonomy" id="319970"/>
    <lineage>
        <taxon>Bacteria</taxon>
        <taxon>Bacillati</taxon>
        <taxon>Bacillota</taxon>
        <taxon>Bacilli</taxon>
        <taxon>Lactobacillales</taxon>
        <taxon>Enterococcaceae</taxon>
        <taxon>Enterococcus</taxon>
    </lineage>
</organism>
<evidence type="ECO:0000313" key="13">
    <source>
        <dbReference type="Proteomes" id="UP000183700"/>
    </source>
</evidence>
<evidence type="ECO:0000256" key="6">
    <source>
        <dbReference type="ARBA" id="ARBA00022683"/>
    </source>
</evidence>
<evidence type="ECO:0000256" key="5">
    <source>
        <dbReference type="ARBA" id="ARBA00022679"/>
    </source>
</evidence>
<keyword evidence="7" id="KW-0418">Kinase</keyword>
<comment type="caution">
    <text evidence="12">The sequence shown here is derived from an EMBL/GenBank/DDBJ whole genome shotgun (WGS) entry which is preliminary data.</text>
</comment>
<dbReference type="Pfam" id="PF00359">
    <property type="entry name" value="PTS_EIIA_2"/>
    <property type="match status" value="1"/>
</dbReference>
<evidence type="ECO:0000256" key="8">
    <source>
        <dbReference type="ARBA" id="ARBA00037387"/>
    </source>
</evidence>
<dbReference type="InterPro" id="IPR016152">
    <property type="entry name" value="PTrfase/Anion_transptr"/>
</dbReference>
<dbReference type="STRING" id="319970.RV00_GL001531"/>
<dbReference type="PROSITE" id="PS51094">
    <property type="entry name" value="PTS_EIIA_TYPE_2"/>
    <property type="match status" value="1"/>
</dbReference>
<gene>
    <name evidence="12" type="ORF">RV00_GL001531</name>
</gene>
<dbReference type="CDD" id="cd00211">
    <property type="entry name" value="PTS_IIA_fru"/>
    <property type="match status" value="1"/>
</dbReference>
<comment type="subcellular location">
    <subcellularLocation>
        <location evidence="1">Cytoplasm</location>
    </subcellularLocation>
</comment>
<protein>
    <recommendedName>
        <fullName evidence="9">Ascorbate-specific PTS system EIIA component</fullName>
    </recommendedName>
    <alternativeName>
        <fullName evidence="10">Ascorbate-specific phosphotransferase enzyme IIA component</fullName>
    </alternativeName>
</protein>
<comment type="function">
    <text evidence="8">The phosphoenolpyruvate-dependent sugar phosphotransferase system (sugar PTS), a major carbohydrate active transport system, catalyzes the phosphorylation of incoming sugar substrates concomitantly with their translocation across the cell membrane. The enzyme II UlaABC PTS system is involved in ascorbate transport.</text>
</comment>
<evidence type="ECO:0000313" key="12">
    <source>
        <dbReference type="EMBL" id="OJG33079.1"/>
    </source>
</evidence>
<evidence type="ECO:0000256" key="4">
    <source>
        <dbReference type="ARBA" id="ARBA00022553"/>
    </source>
</evidence>
<dbReference type="InterPro" id="IPR051351">
    <property type="entry name" value="Ascorbate-PTS_EIIA_comp"/>
</dbReference>
<dbReference type="PANTHER" id="PTHR36203:SF1">
    <property type="entry name" value="ASCORBATE-SPECIFIC PTS SYSTEM EIIA COMPONENT"/>
    <property type="match status" value="1"/>
</dbReference>
<dbReference type="AlphaFoldDB" id="A0A1L8SLY0"/>
<dbReference type="EMBL" id="JXKM01000024">
    <property type="protein sequence ID" value="OJG33079.1"/>
    <property type="molecule type" value="Genomic_DNA"/>
</dbReference>
<evidence type="ECO:0000256" key="2">
    <source>
        <dbReference type="ARBA" id="ARBA00022448"/>
    </source>
</evidence>
<dbReference type="RefSeq" id="WP_071863444.1">
    <property type="nucleotide sequence ID" value="NZ_JAHLOV010000005.1"/>
</dbReference>
<keyword evidence="2" id="KW-0813">Transport</keyword>
<accession>A0A1L8SLY0</accession>
<proteinExistence type="predicted"/>
<keyword evidence="3" id="KW-0963">Cytoplasm</keyword>
<keyword evidence="13" id="KW-1185">Reference proteome</keyword>
<evidence type="ECO:0000256" key="10">
    <source>
        <dbReference type="ARBA" id="ARBA00042072"/>
    </source>
</evidence>
<keyword evidence="12" id="KW-0762">Sugar transport</keyword>
<dbReference type="GO" id="GO:0016301">
    <property type="term" value="F:kinase activity"/>
    <property type="evidence" value="ECO:0007669"/>
    <property type="project" value="UniProtKB-KW"/>
</dbReference>
<feature type="domain" description="PTS EIIA type-2" evidence="11">
    <location>
        <begin position="4"/>
        <end position="147"/>
    </location>
</feature>
<dbReference type="SUPFAM" id="SSF55804">
    <property type="entry name" value="Phoshotransferase/anion transport protein"/>
    <property type="match status" value="1"/>
</dbReference>
<evidence type="ECO:0000256" key="1">
    <source>
        <dbReference type="ARBA" id="ARBA00004496"/>
    </source>
</evidence>
<dbReference type="PANTHER" id="PTHR36203">
    <property type="entry name" value="ASCORBATE-SPECIFIC PTS SYSTEM EIIA COMPONENT"/>
    <property type="match status" value="1"/>
</dbReference>
<dbReference type="InterPro" id="IPR002178">
    <property type="entry name" value="PTS_EIIA_type-2_dom"/>
</dbReference>
<keyword evidence="4" id="KW-0597">Phosphoprotein</keyword>
<keyword evidence="6" id="KW-0598">Phosphotransferase system</keyword>
<dbReference type="GO" id="GO:0005737">
    <property type="term" value="C:cytoplasm"/>
    <property type="evidence" value="ECO:0007669"/>
    <property type="project" value="UniProtKB-SubCell"/>
</dbReference>